<dbReference type="RefSeq" id="XP_070852073.1">
    <property type="nucleotide sequence ID" value="XM_070995972.1"/>
</dbReference>
<accession>A0ABM4TQ28</accession>
<dbReference type="SMART" id="SM00450">
    <property type="entry name" value="RHOD"/>
    <property type="match status" value="1"/>
</dbReference>
<evidence type="ECO:0000259" key="1">
    <source>
        <dbReference type="PROSITE" id="PS50206"/>
    </source>
</evidence>
<organism evidence="2 3">
    <name type="scientific">Drosophila suzukii</name>
    <name type="common">Spotted-wing drosophila fruit fly</name>
    <dbReference type="NCBI Taxonomy" id="28584"/>
    <lineage>
        <taxon>Eukaryota</taxon>
        <taxon>Metazoa</taxon>
        <taxon>Ecdysozoa</taxon>
        <taxon>Arthropoda</taxon>
        <taxon>Hexapoda</taxon>
        <taxon>Insecta</taxon>
        <taxon>Pterygota</taxon>
        <taxon>Neoptera</taxon>
        <taxon>Endopterygota</taxon>
        <taxon>Diptera</taxon>
        <taxon>Brachycera</taxon>
        <taxon>Muscomorpha</taxon>
        <taxon>Ephydroidea</taxon>
        <taxon>Drosophilidae</taxon>
        <taxon>Drosophila</taxon>
        <taxon>Sophophora</taxon>
    </lineage>
</organism>
<dbReference type="PANTHER" id="PTHR44086:SF10">
    <property type="entry name" value="THIOSULFATE SULFURTRANSFERASE_RHODANESE-LIKE DOMAIN-CONTAINING PROTEIN 3"/>
    <property type="match status" value="1"/>
</dbReference>
<evidence type="ECO:0000313" key="2">
    <source>
        <dbReference type="Proteomes" id="UP001652628"/>
    </source>
</evidence>
<proteinExistence type="predicted"/>
<dbReference type="Pfam" id="PF00581">
    <property type="entry name" value="Rhodanese"/>
    <property type="match status" value="1"/>
</dbReference>
<dbReference type="Proteomes" id="UP001652628">
    <property type="component" value="Chromosome 3"/>
</dbReference>
<dbReference type="InterPro" id="IPR036873">
    <property type="entry name" value="Rhodanese-like_dom_sf"/>
</dbReference>
<feature type="domain" description="Rhodanese" evidence="1">
    <location>
        <begin position="40"/>
        <end position="138"/>
    </location>
</feature>
<dbReference type="PROSITE" id="PS50206">
    <property type="entry name" value="RHODANESE_3"/>
    <property type="match status" value="1"/>
</dbReference>
<dbReference type="PANTHER" id="PTHR44086">
    <property type="entry name" value="THIOSULFATE SULFURTRANSFERASE RDL2, MITOCHONDRIAL-RELATED"/>
    <property type="match status" value="1"/>
</dbReference>
<dbReference type="GeneID" id="108012719"/>
<dbReference type="CDD" id="cd01519">
    <property type="entry name" value="RHOD_HSP67B2"/>
    <property type="match status" value="1"/>
</dbReference>
<dbReference type="InterPro" id="IPR001763">
    <property type="entry name" value="Rhodanese-like_dom"/>
</dbReference>
<dbReference type="Gene3D" id="3.40.250.10">
    <property type="entry name" value="Rhodanese-like domain"/>
    <property type="match status" value="1"/>
</dbReference>
<gene>
    <name evidence="3" type="primary">LOC108012719</name>
</gene>
<keyword evidence="2" id="KW-1185">Reference proteome</keyword>
<reference evidence="3" key="1">
    <citation type="submission" date="2025-08" db="UniProtKB">
        <authorList>
            <consortium name="RefSeq"/>
        </authorList>
    </citation>
    <scope>IDENTIFICATION</scope>
</reference>
<name>A0ABM4TQ28_DROSZ</name>
<sequence>MNLLGPASKSVVLQLAKQVKLVLHPITTMATYEQVKDVPNHPEVYLIDVRRKDELQQTGSIPASLNIPLDELDTALSCDGASFKNKYGRSKPGKESRIIFTCRSGKRALEAEQIVKNQGYCNVVLYKGSWNEWAQKEGLKA</sequence>
<dbReference type="SUPFAM" id="SSF52821">
    <property type="entry name" value="Rhodanese/Cell cycle control phosphatase"/>
    <property type="match status" value="1"/>
</dbReference>
<protein>
    <submittedName>
        <fullName evidence="3">Rhodanese domain-containing protein CG4456</fullName>
    </submittedName>
</protein>
<evidence type="ECO:0000313" key="3">
    <source>
        <dbReference type="RefSeq" id="XP_070852073.1"/>
    </source>
</evidence>